<dbReference type="Gene3D" id="1.10.1790.20">
    <property type="match status" value="1"/>
</dbReference>
<evidence type="ECO:0000256" key="4">
    <source>
        <dbReference type="ARBA" id="ARBA00022695"/>
    </source>
</evidence>
<accession>A0A1G1ZCJ4</accession>
<keyword evidence="2 10" id="KW-0240">DNA-directed RNA polymerase</keyword>
<evidence type="ECO:0000313" key="11">
    <source>
        <dbReference type="Proteomes" id="UP000176976"/>
    </source>
</evidence>
<feature type="region of interest" description="Disordered" evidence="8">
    <location>
        <begin position="795"/>
        <end position="816"/>
    </location>
</feature>
<dbReference type="GO" id="GO:0046872">
    <property type="term" value="F:metal ion binding"/>
    <property type="evidence" value="ECO:0007669"/>
    <property type="project" value="UniProtKB-KW"/>
</dbReference>
<dbReference type="Gene3D" id="2.40.50.100">
    <property type="match status" value="1"/>
</dbReference>
<dbReference type="InterPro" id="IPR000722">
    <property type="entry name" value="RNA_pol_asu"/>
</dbReference>
<evidence type="ECO:0000256" key="6">
    <source>
        <dbReference type="ARBA" id="ARBA00023163"/>
    </source>
</evidence>
<protein>
    <recommendedName>
        <fullName evidence="1">DNA-directed RNA polymerase</fullName>
        <ecNumber evidence="1">2.7.7.6</ecNumber>
    </recommendedName>
</protein>
<evidence type="ECO:0000256" key="2">
    <source>
        <dbReference type="ARBA" id="ARBA00022478"/>
    </source>
</evidence>
<keyword evidence="3" id="KW-0808">Transferase</keyword>
<dbReference type="GO" id="GO:0000428">
    <property type="term" value="C:DNA-directed RNA polymerase complex"/>
    <property type="evidence" value="ECO:0007669"/>
    <property type="project" value="UniProtKB-KW"/>
</dbReference>
<dbReference type="EMBL" id="MHJC01000024">
    <property type="protein sequence ID" value="OGY61357.1"/>
    <property type="molecule type" value="Genomic_DNA"/>
</dbReference>
<dbReference type="NCBIfam" id="TIGR02386">
    <property type="entry name" value="rpoC_TIGR"/>
    <property type="match status" value="1"/>
</dbReference>
<dbReference type="InterPro" id="IPR007066">
    <property type="entry name" value="RNA_pol_Rpb1_3"/>
</dbReference>
<dbReference type="Pfam" id="PF05000">
    <property type="entry name" value="RNA_pol_Rpb1_4"/>
    <property type="match status" value="1"/>
</dbReference>
<dbReference type="InterPro" id="IPR007083">
    <property type="entry name" value="RNA_pol_Rpb1_4"/>
</dbReference>
<dbReference type="Pfam" id="PF04998">
    <property type="entry name" value="RNA_pol_Rpb1_5"/>
    <property type="match status" value="1"/>
</dbReference>
<dbReference type="Gene3D" id="1.10.40.90">
    <property type="match status" value="1"/>
</dbReference>
<dbReference type="InterPro" id="IPR012754">
    <property type="entry name" value="DNA-dir_RpoC_beta_prime_bact"/>
</dbReference>
<dbReference type="PANTHER" id="PTHR19376:SF54">
    <property type="entry name" value="DNA-DIRECTED RNA POLYMERASE SUBUNIT BETA"/>
    <property type="match status" value="1"/>
</dbReference>
<evidence type="ECO:0000256" key="7">
    <source>
        <dbReference type="ARBA" id="ARBA00048552"/>
    </source>
</evidence>
<keyword evidence="6" id="KW-0804">Transcription</keyword>
<evidence type="ECO:0000256" key="8">
    <source>
        <dbReference type="SAM" id="MobiDB-lite"/>
    </source>
</evidence>
<dbReference type="Proteomes" id="UP000176976">
    <property type="component" value="Unassembled WGS sequence"/>
</dbReference>
<evidence type="ECO:0000313" key="10">
    <source>
        <dbReference type="EMBL" id="OGY61357.1"/>
    </source>
</evidence>
<keyword evidence="4" id="KW-0548">Nucleotidyltransferase</keyword>
<dbReference type="InterPro" id="IPR007081">
    <property type="entry name" value="RNA_pol_Rpb1_5"/>
</dbReference>
<dbReference type="SMART" id="SM00663">
    <property type="entry name" value="RPOLA_N"/>
    <property type="match status" value="1"/>
</dbReference>
<feature type="compositionally biased region" description="Basic and acidic residues" evidence="8">
    <location>
        <begin position="806"/>
        <end position="816"/>
    </location>
</feature>
<dbReference type="Pfam" id="PF00623">
    <property type="entry name" value="RNA_pol_Rpb1_2"/>
    <property type="match status" value="1"/>
</dbReference>
<sequence length="816" mass="89991">SVIVVGPHLKLGECGLPKRMALELFKPFVISKIIDRGLAHNIRNANRLIESATPEVWGILEEVIADKKVLLNRAPTLHRLGVQAFKPLLIEDLAIQIPPMVCSAFNADFDGDQMAVHLPLSDEAQREATELMWSVKNLLKPATGEPITVPSQDIVLGSYYLTKVNPNAIGTGKVLKDVTEVNFAYETKTIALNALIKVRMGKDKESMLETTHGRLIFNNILPEGFEFVNETMGKKPLAKLVGKLIHRYGIEETVPILDRMKFLGTHYATRSGISWGMDDLQIPKEKKEIIKKAEEQVAVIRGQYNEGLLTNEERKARVISIWETVRAAVAKLIPATLGDGNSVHSIIDSGARGSWGQPVQMAGMKGLVVNPKNETIELPIKASYKEGFSVLEYFIASHGARKGSTDTALKTAQAGYLTRRLIDVVQDVVVKEEDCHTKEGIEVIRTEGAEFGHSFASRLFSRTPIEDIKIGNKVIAKTNETIDAEQAEEIEKTNIAIVKVKSPITCKTLYGVCAKCYGFDLSNNALVKKGTTVGILAAQSIGEPGTQLTLRTFHSGGVAGADITYGLPRVEELFETRPPKGKGLMAEDDGHVVKIEERGSLKVIEIGVKKGKSEKTTEYPIPRFNTIFVKVGDEVKKGDRLSEGSLDLKELFALKGKQDVYRYIVKEVQKIYVSEGASISNKHIEVIVRQMFAHVKIVSSGDTDFVRGEVVEKSKFFEVNRATKRLNGEPARAEQLLLGITKAALRRDGFLSAASFQETARVLVEAASEGKIDYLRGLKENVIIGRLLPVSRALTDDTKEEESKEEEVGTQKEKSE</sequence>
<organism evidence="10 11">
    <name type="scientific">Candidatus Colwellbacteria bacterium RIFCSPLOWO2_12_FULL_44_13</name>
    <dbReference type="NCBI Taxonomy" id="1797694"/>
    <lineage>
        <taxon>Bacteria</taxon>
        <taxon>Candidatus Colwelliibacteriota</taxon>
    </lineage>
</organism>
<dbReference type="Pfam" id="PF04983">
    <property type="entry name" value="RNA_pol_Rpb1_3"/>
    <property type="match status" value="1"/>
</dbReference>
<reference evidence="10 11" key="1">
    <citation type="journal article" date="2016" name="Nat. Commun.">
        <title>Thousands of microbial genomes shed light on interconnected biogeochemical processes in an aquifer system.</title>
        <authorList>
            <person name="Anantharaman K."/>
            <person name="Brown C.T."/>
            <person name="Hug L.A."/>
            <person name="Sharon I."/>
            <person name="Castelle C.J."/>
            <person name="Probst A.J."/>
            <person name="Thomas B.C."/>
            <person name="Singh A."/>
            <person name="Wilkins M.J."/>
            <person name="Karaoz U."/>
            <person name="Brodie E.L."/>
            <person name="Williams K.H."/>
            <person name="Hubbard S.S."/>
            <person name="Banfield J.F."/>
        </authorList>
    </citation>
    <scope>NUCLEOTIDE SEQUENCE [LARGE SCALE GENOMIC DNA]</scope>
</reference>
<dbReference type="GO" id="GO:0006351">
    <property type="term" value="P:DNA-templated transcription"/>
    <property type="evidence" value="ECO:0007669"/>
    <property type="project" value="InterPro"/>
</dbReference>
<dbReference type="EC" id="2.7.7.6" evidence="1"/>
<feature type="non-terminal residue" evidence="10">
    <location>
        <position position="1"/>
    </location>
</feature>
<dbReference type="GO" id="GO:0003677">
    <property type="term" value="F:DNA binding"/>
    <property type="evidence" value="ECO:0007669"/>
    <property type="project" value="InterPro"/>
</dbReference>
<dbReference type="InterPro" id="IPR038120">
    <property type="entry name" value="Rpb1_funnel_sf"/>
</dbReference>
<dbReference type="AlphaFoldDB" id="A0A1G1ZCJ4"/>
<name>A0A1G1ZCJ4_9BACT</name>
<feature type="domain" description="RNA polymerase N-terminal" evidence="9">
    <location>
        <begin position="1"/>
        <end position="162"/>
    </location>
</feature>
<dbReference type="InterPro" id="IPR042102">
    <property type="entry name" value="RNA_pol_Rpb1_3_sf"/>
</dbReference>
<dbReference type="InterPro" id="IPR006592">
    <property type="entry name" value="RNA_pol_N"/>
</dbReference>
<dbReference type="CDD" id="cd02655">
    <property type="entry name" value="RNAP_beta'_C"/>
    <property type="match status" value="1"/>
</dbReference>
<comment type="caution">
    <text evidence="10">The sequence shown here is derived from an EMBL/GenBank/DDBJ whole genome shotgun (WGS) entry which is preliminary data.</text>
</comment>
<dbReference type="PANTHER" id="PTHR19376">
    <property type="entry name" value="DNA-DIRECTED RNA POLYMERASE"/>
    <property type="match status" value="1"/>
</dbReference>
<dbReference type="Gene3D" id="1.10.274.100">
    <property type="entry name" value="RNA polymerase Rpb1, domain 3"/>
    <property type="match status" value="2"/>
</dbReference>
<keyword evidence="5" id="KW-0479">Metal-binding</keyword>
<evidence type="ECO:0000259" key="9">
    <source>
        <dbReference type="SMART" id="SM00663"/>
    </source>
</evidence>
<dbReference type="Gene3D" id="2.40.40.20">
    <property type="match status" value="1"/>
</dbReference>
<dbReference type="Gene3D" id="1.10.150.390">
    <property type="match status" value="1"/>
</dbReference>
<dbReference type="Gene3D" id="1.10.132.30">
    <property type="match status" value="1"/>
</dbReference>
<evidence type="ECO:0000256" key="3">
    <source>
        <dbReference type="ARBA" id="ARBA00022679"/>
    </source>
</evidence>
<gene>
    <name evidence="10" type="ORF">A3H06_00445</name>
</gene>
<evidence type="ECO:0000256" key="5">
    <source>
        <dbReference type="ARBA" id="ARBA00022723"/>
    </source>
</evidence>
<dbReference type="SUPFAM" id="SSF64484">
    <property type="entry name" value="beta and beta-prime subunits of DNA dependent RNA-polymerase"/>
    <property type="match status" value="1"/>
</dbReference>
<proteinExistence type="predicted"/>
<comment type="catalytic activity">
    <reaction evidence="7">
        <text>RNA(n) + a ribonucleoside 5'-triphosphate = RNA(n+1) + diphosphate</text>
        <dbReference type="Rhea" id="RHEA:21248"/>
        <dbReference type="Rhea" id="RHEA-COMP:14527"/>
        <dbReference type="Rhea" id="RHEA-COMP:17342"/>
        <dbReference type="ChEBI" id="CHEBI:33019"/>
        <dbReference type="ChEBI" id="CHEBI:61557"/>
        <dbReference type="ChEBI" id="CHEBI:140395"/>
        <dbReference type="EC" id="2.7.7.6"/>
    </reaction>
</comment>
<dbReference type="InterPro" id="IPR045867">
    <property type="entry name" value="DNA-dir_RpoC_beta_prime"/>
</dbReference>
<evidence type="ECO:0000256" key="1">
    <source>
        <dbReference type="ARBA" id="ARBA00012418"/>
    </source>
</evidence>
<dbReference type="GO" id="GO:0003899">
    <property type="term" value="F:DNA-directed RNA polymerase activity"/>
    <property type="evidence" value="ECO:0007669"/>
    <property type="project" value="UniProtKB-EC"/>
</dbReference>